<dbReference type="InterPro" id="IPR011576">
    <property type="entry name" value="Pyridox_Oxase_N"/>
</dbReference>
<organism evidence="2 3">
    <name type="scientific">Pisciglobus halotolerans</name>
    <dbReference type="NCBI Taxonomy" id="745365"/>
    <lineage>
        <taxon>Bacteria</taxon>
        <taxon>Bacillati</taxon>
        <taxon>Bacillota</taxon>
        <taxon>Bacilli</taxon>
        <taxon>Lactobacillales</taxon>
        <taxon>Carnobacteriaceae</taxon>
    </lineage>
</organism>
<accession>A0A1I3B2R2</accession>
<dbReference type="SUPFAM" id="SSF50475">
    <property type="entry name" value="FMN-binding split barrel"/>
    <property type="match status" value="1"/>
</dbReference>
<dbReference type="Pfam" id="PF01243">
    <property type="entry name" value="PNPOx_N"/>
    <property type="match status" value="1"/>
</dbReference>
<dbReference type="EMBL" id="FOQE01000003">
    <property type="protein sequence ID" value="SFH56470.1"/>
    <property type="molecule type" value="Genomic_DNA"/>
</dbReference>
<evidence type="ECO:0000259" key="1">
    <source>
        <dbReference type="Pfam" id="PF01243"/>
    </source>
</evidence>
<dbReference type="Proteomes" id="UP000198668">
    <property type="component" value="Unassembled WGS sequence"/>
</dbReference>
<dbReference type="OrthoDB" id="595289at2"/>
<dbReference type="RefSeq" id="WP_092091184.1">
    <property type="nucleotide sequence ID" value="NZ_FOQE01000003.1"/>
</dbReference>
<keyword evidence="3" id="KW-1185">Reference proteome</keyword>
<reference evidence="2 3" key="1">
    <citation type="submission" date="2016-10" db="EMBL/GenBank/DDBJ databases">
        <authorList>
            <person name="de Groot N.N."/>
        </authorList>
    </citation>
    <scope>NUCLEOTIDE SEQUENCE [LARGE SCALE GENOMIC DNA]</scope>
    <source>
        <strain evidence="2 3">DSM 27630</strain>
    </source>
</reference>
<dbReference type="Gene3D" id="2.30.110.10">
    <property type="entry name" value="Electron Transport, Fmn-binding Protein, Chain A"/>
    <property type="match status" value="1"/>
</dbReference>
<dbReference type="InterPro" id="IPR012349">
    <property type="entry name" value="Split_barrel_FMN-bd"/>
</dbReference>
<gene>
    <name evidence="2" type="ORF">SAMN04489868_10365</name>
</gene>
<proteinExistence type="predicted"/>
<sequence>MLSKKFYEVIQNEGIVSVTSWGNDAKPNVRCTWNSYLRITEDERILAPIAGFTSVQGDVSKNDQVILTLGSREVEGFNGYQGTGFLVEGRARFTDSGEEFEQMKAEFPFMNKMLEVTVESARQLL</sequence>
<dbReference type="AlphaFoldDB" id="A0A1I3B2R2"/>
<evidence type="ECO:0000313" key="3">
    <source>
        <dbReference type="Proteomes" id="UP000198668"/>
    </source>
</evidence>
<feature type="domain" description="Pyridoxamine 5'-phosphate oxidase N-terminal" evidence="1">
    <location>
        <begin position="3"/>
        <end position="121"/>
    </location>
</feature>
<evidence type="ECO:0000313" key="2">
    <source>
        <dbReference type="EMBL" id="SFH56470.1"/>
    </source>
</evidence>
<protein>
    <submittedName>
        <fullName evidence="2">Pyridoxamine 5'-phosphate oxidase</fullName>
    </submittedName>
</protein>
<name>A0A1I3B2R2_9LACT</name>